<keyword evidence="5" id="KW-1185">Reference proteome</keyword>
<dbReference type="Gene3D" id="3.40.50.720">
    <property type="entry name" value="NAD(P)-binding Rossmann-like Domain"/>
    <property type="match status" value="2"/>
</dbReference>
<name>A0ABU9CIY5_9BURK</name>
<dbReference type="RefSeq" id="WP_341411426.1">
    <property type="nucleotide sequence ID" value="NZ_JBBUTH010000008.1"/>
</dbReference>
<dbReference type="InterPro" id="IPR006140">
    <property type="entry name" value="D-isomer_DH_NAD-bd"/>
</dbReference>
<evidence type="ECO:0000256" key="1">
    <source>
        <dbReference type="ARBA" id="ARBA00023002"/>
    </source>
</evidence>
<dbReference type="PANTHER" id="PTHR43333">
    <property type="entry name" value="2-HACID_DH_C DOMAIN-CONTAINING PROTEIN"/>
    <property type="match status" value="1"/>
</dbReference>
<proteinExistence type="predicted"/>
<dbReference type="PANTHER" id="PTHR43333:SF1">
    <property type="entry name" value="D-ISOMER SPECIFIC 2-HYDROXYACID DEHYDROGENASE NAD-BINDING DOMAIN-CONTAINING PROTEIN"/>
    <property type="match status" value="1"/>
</dbReference>
<keyword evidence="1" id="KW-0560">Oxidoreductase</keyword>
<feature type="domain" description="D-isomer specific 2-hydroxyacid dehydrogenase NAD-binding" evidence="3">
    <location>
        <begin position="110"/>
        <end position="287"/>
    </location>
</feature>
<sequence>MNILLAGSFDDAAELDAWVHALNAALAQALPGGHRLLTARGEVPDDHITAAIVANPPPGSLQGLPKLCLIQSLWAGVDRLLADATLPAGVPIARMVDPMMNEAMAETALWAVLALHRGFFTYARHQAAGRWQPHAQRRADEVPVLVLGAGQMGGTVARRLAANGYPVTVWRRQGASATSQALDGLTVRQGTEALHHALAGTQVLVNLLPLTPETRGLIDAALLARLPRGAGLVNLARGAHVVDADLLAALDAGHIGHAVLDVFTTEPLPADHRYWQHPQVTVLPHAAAQTDARTAAAIAAANLAALDQGRPIANEVVRAAGY</sequence>
<reference evidence="4 5" key="1">
    <citation type="submission" date="2024-04" db="EMBL/GenBank/DDBJ databases">
        <title>Novel species of the genus Ideonella isolated from streams.</title>
        <authorList>
            <person name="Lu H."/>
        </authorList>
    </citation>
    <scope>NUCLEOTIDE SEQUENCE [LARGE SCALE GENOMIC DNA]</scope>
    <source>
        <strain evidence="4 5">DXS22W</strain>
    </source>
</reference>
<evidence type="ECO:0000256" key="2">
    <source>
        <dbReference type="ARBA" id="ARBA00023027"/>
    </source>
</evidence>
<dbReference type="EMBL" id="JBBUTH010000008">
    <property type="protein sequence ID" value="MEK8051726.1"/>
    <property type="molecule type" value="Genomic_DNA"/>
</dbReference>
<evidence type="ECO:0000313" key="4">
    <source>
        <dbReference type="EMBL" id="MEK8051726.1"/>
    </source>
</evidence>
<accession>A0ABU9CIY5</accession>
<organism evidence="4 5">
    <name type="scientific">Pseudaquabacterium inlustre</name>
    <dbReference type="NCBI Taxonomy" id="2984192"/>
    <lineage>
        <taxon>Bacteria</taxon>
        <taxon>Pseudomonadati</taxon>
        <taxon>Pseudomonadota</taxon>
        <taxon>Betaproteobacteria</taxon>
        <taxon>Burkholderiales</taxon>
        <taxon>Sphaerotilaceae</taxon>
        <taxon>Pseudaquabacterium</taxon>
    </lineage>
</organism>
<comment type="caution">
    <text evidence="4">The sequence shown here is derived from an EMBL/GenBank/DDBJ whole genome shotgun (WGS) entry which is preliminary data.</text>
</comment>
<dbReference type="Proteomes" id="UP001365405">
    <property type="component" value="Unassembled WGS sequence"/>
</dbReference>
<dbReference type="InterPro" id="IPR036291">
    <property type="entry name" value="NAD(P)-bd_dom_sf"/>
</dbReference>
<evidence type="ECO:0000313" key="5">
    <source>
        <dbReference type="Proteomes" id="UP001365405"/>
    </source>
</evidence>
<gene>
    <name evidence="4" type="ORF">AACH10_15855</name>
</gene>
<dbReference type="SUPFAM" id="SSF51735">
    <property type="entry name" value="NAD(P)-binding Rossmann-fold domains"/>
    <property type="match status" value="1"/>
</dbReference>
<evidence type="ECO:0000259" key="3">
    <source>
        <dbReference type="Pfam" id="PF02826"/>
    </source>
</evidence>
<keyword evidence="2" id="KW-0520">NAD</keyword>
<dbReference type="Pfam" id="PF02826">
    <property type="entry name" value="2-Hacid_dh_C"/>
    <property type="match status" value="1"/>
</dbReference>
<dbReference type="CDD" id="cd12164">
    <property type="entry name" value="GDH_like_2"/>
    <property type="match status" value="1"/>
</dbReference>
<protein>
    <submittedName>
        <fullName evidence="4">Glyoxylate/hydroxypyruvate reductase A</fullName>
    </submittedName>
</protein>